<gene>
    <name evidence="3" type="ORF">NE695_00580</name>
</gene>
<sequence>MSYRTNLVYRYDGSFSGFLCCVFQCFQNRELPGAIEPWDAPQETLFPIREIETIPEQAQRVDRSIPRKISAEAYALVRDAFLTCLEEKELKMLRFLLLGYRVGPQVMQLLTDERVHVLDRAVFHARHEAHMLTGFLRFSDYGGFLAAEIGPKNNVMPLLAPHFCERFSCEDFLIWDSVHHTGLLHQKSGEYRFFEADRVELPQPDENEQQYRELWKRFYQTIAVEGRENPRQRRTMMAKRYWPWITEMQEDPFVLRQKNRERAGSQDILKGTVGAGTQSLPNVVE</sequence>
<dbReference type="GeneID" id="90532308"/>
<evidence type="ECO:0000313" key="3">
    <source>
        <dbReference type="EMBL" id="MCQ4838406.1"/>
    </source>
</evidence>
<evidence type="ECO:0000313" key="4">
    <source>
        <dbReference type="Proteomes" id="UP001524473"/>
    </source>
</evidence>
<name>A0ABT1RUR6_9FIRM</name>
<evidence type="ECO:0000259" key="2">
    <source>
        <dbReference type="Pfam" id="PF13566"/>
    </source>
</evidence>
<feature type="region of interest" description="Disordered" evidence="1">
    <location>
        <begin position="265"/>
        <end position="285"/>
    </location>
</feature>
<reference evidence="3 4" key="1">
    <citation type="submission" date="2022-06" db="EMBL/GenBank/DDBJ databases">
        <title>Isolation of gut microbiota from human fecal samples.</title>
        <authorList>
            <person name="Pamer E.G."/>
            <person name="Barat B."/>
            <person name="Waligurski E."/>
            <person name="Medina S."/>
            <person name="Paddock L."/>
            <person name="Mostad J."/>
        </authorList>
    </citation>
    <scope>NUCLEOTIDE SEQUENCE [LARGE SCALE GENOMIC DNA]</scope>
    <source>
        <strain evidence="3 4">DFI.9.73</strain>
    </source>
</reference>
<accession>A0ABT1RUR6</accession>
<protein>
    <submittedName>
        <fullName evidence="3">TIGR03915 family putative DNA repair protein</fullName>
    </submittedName>
</protein>
<proteinExistence type="predicted"/>
<dbReference type="EMBL" id="JANFZH010000001">
    <property type="protein sequence ID" value="MCQ4838406.1"/>
    <property type="molecule type" value="Genomic_DNA"/>
</dbReference>
<evidence type="ECO:0000256" key="1">
    <source>
        <dbReference type="SAM" id="MobiDB-lite"/>
    </source>
</evidence>
<feature type="compositionally biased region" description="Polar residues" evidence="1">
    <location>
        <begin position="275"/>
        <end position="285"/>
    </location>
</feature>
<comment type="caution">
    <text evidence="3">The sequence shown here is derived from an EMBL/GenBank/DDBJ whole genome shotgun (WGS) entry which is preliminary data.</text>
</comment>
<keyword evidence="4" id="KW-1185">Reference proteome</keyword>
<dbReference type="RefSeq" id="WP_066863563.1">
    <property type="nucleotide sequence ID" value="NZ_CABKVV010000013.1"/>
</dbReference>
<dbReference type="NCBIfam" id="TIGR03915">
    <property type="entry name" value="SAM_7_link_chp"/>
    <property type="match status" value="1"/>
</dbReference>
<dbReference type="InterPro" id="IPR023875">
    <property type="entry name" value="DNA_repair_put"/>
</dbReference>
<feature type="domain" description="DUF4130" evidence="2">
    <location>
        <begin position="87"/>
        <end position="247"/>
    </location>
</feature>
<organism evidence="3 4">
    <name type="scientific">Neglectibacter timonensis</name>
    <dbReference type="NCBI Taxonomy" id="1776382"/>
    <lineage>
        <taxon>Bacteria</taxon>
        <taxon>Bacillati</taxon>
        <taxon>Bacillota</taxon>
        <taxon>Clostridia</taxon>
        <taxon>Eubacteriales</taxon>
        <taxon>Oscillospiraceae</taxon>
        <taxon>Neglectibacter</taxon>
    </lineage>
</organism>
<dbReference type="Pfam" id="PF13566">
    <property type="entry name" value="DUF4130"/>
    <property type="match status" value="1"/>
</dbReference>
<dbReference type="Proteomes" id="UP001524473">
    <property type="component" value="Unassembled WGS sequence"/>
</dbReference>
<dbReference type="InterPro" id="IPR025404">
    <property type="entry name" value="DUF4130"/>
</dbReference>